<sequence length="1079" mass="124859">MEVPERIENDVEISESEGETQLTKHQKALEKTCRICGSLDLHKSSHLKYEFSVELFEIFEVDVNLDQPAIHPIAICRSHELLLLKYRNLKATNQEQAFKTSIKTVNFYPHTDECNICFINKCRGRKRKRQGVKKIDIIPLKCKKTEDLNESIDDENQTFVSKTILEQHDSEIRQCLPETLISDFETFDINARKDFLTKLVKHLSSEELSELMFTVGKDQEESLKNDIEDISQQYKDHTFLKDFNADNWLSKRNMPLTRFIEGFTNFSVAVSNENLKLSLCRIIEQIYALRYQKLVSPISFLLSLYVYSKTSSRLVVDFLSKSSPCGTYTTLQKWISKSGTTAPPCPPGVIMAAFDNEQVVAYKRGISPNQKSRSSVITSLIYAAINSDDNMQTFIQTQDEFKPKNWFKLSHFDEKLKHAETKDQTERNIQAEKILKEKNYFLRGIKEIRDQDNNEYEELEKLHYEQLYHFIKHAIETVVEEHTMEGSENAFMDNIDKNTHNEERRKDILICTLCGTENARRKLVCEGCKNREGIKEARTKKSNGPCSTVSSTNIKTASKTQEILLTDNSNQDEYSRYQHIPSNHQNPTSVTVGMPAFVNPNSNESVSLVMRHIGINCGIKRYGGSERSWAFVCCDGRPHSLYHKILEESILCNYCQKPFQSRKVYKDHHKSCHQNLTSSCSREFDWVYMRIGGGHYEMNVLKAFFELNWIPYLEKMCELMGFNSENAKHFAKTCKDHHLAWQLLLTFHTAALNEMVIPFVRSLMNTNDEPTVENYFKFYKQFQAQNPNHAYLHLQVCRYSQAIINFRMGIRRNNSQLVHSAKFHLKELFYGRCHPHYQNIELFDSIQYKFMPEEVKASWDNNTSFSVSGNKSKGQDLDFILEEKNKAIKQYLPSGSVPSDETWRNICCNLKFFETIQEKLAEILGLGQQTDYGTKLIDISNAITSFRPVLRKHLAAMVDDHQSVSGRKLHPNLVNFLETSTQKRQDKIDSSILGIDIEKSSGPVFITDDEEELHQKKMTKAELKNNITKLIEKLSENVELQTHYVAILESLNDTNTNKDTYLTLYFELKDVTANSTSDS</sequence>
<organism evidence="4 5">
    <name type="scientific">Mytilus galloprovincialis</name>
    <name type="common">Mediterranean mussel</name>
    <dbReference type="NCBI Taxonomy" id="29158"/>
    <lineage>
        <taxon>Eukaryota</taxon>
        <taxon>Metazoa</taxon>
        <taxon>Spiralia</taxon>
        <taxon>Lophotrochozoa</taxon>
        <taxon>Mollusca</taxon>
        <taxon>Bivalvia</taxon>
        <taxon>Autobranchia</taxon>
        <taxon>Pteriomorphia</taxon>
        <taxon>Mytilida</taxon>
        <taxon>Mytiloidea</taxon>
        <taxon>Mytilidae</taxon>
        <taxon>Mytilinae</taxon>
        <taxon>Mytilus</taxon>
    </lineage>
</organism>
<evidence type="ECO:0000313" key="4">
    <source>
        <dbReference type="EMBL" id="VDI46752.1"/>
    </source>
</evidence>
<protein>
    <recommendedName>
        <fullName evidence="3">C2H2-type domain-containing protein</fullName>
    </recommendedName>
</protein>
<dbReference type="AlphaFoldDB" id="A0A8B6FBP1"/>
<evidence type="ECO:0000256" key="2">
    <source>
        <dbReference type="SAM" id="MobiDB-lite"/>
    </source>
</evidence>
<feature type="domain" description="C2H2-type" evidence="3">
    <location>
        <begin position="652"/>
        <end position="673"/>
    </location>
</feature>
<feature type="region of interest" description="Disordered" evidence="2">
    <location>
        <begin position="1"/>
        <end position="20"/>
    </location>
</feature>
<dbReference type="InterPro" id="IPR013087">
    <property type="entry name" value="Znf_C2H2_type"/>
</dbReference>
<gene>
    <name evidence="4" type="ORF">MGAL_10B078336</name>
</gene>
<name>A0A8B6FBP1_MYTGA</name>
<dbReference type="OrthoDB" id="5971732at2759"/>
<evidence type="ECO:0000256" key="1">
    <source>
        <dbReference type="SAM" id="Coils"/>
    </source>
</evidence>
<dbReference type="InterPro" id="IPR035714">
    <property type="entry name" value="RAG1_imp-bd"/>
</dbReference>
<dbReference type="PROSITE" id="PS00028">
    <property type="entry name" value="ZINC_FINGER_C2H2_1"/>
    <property type="match status" value="1"/>
</dbReference>
<keyword evidence="1" id="KW-0175">Coiled coil</keyword>
<keyword evidence="5" id="KW-1185">Reference proteome</keyword>
<dbReference type="EMBL" id="UYJE01006533">
    <property type="protein sequence ID" value="VDI46752.1"/>
    <property type="molecule type" value="Genomic_DNA"/>
</dbReference>
<feature type="coiled-coil region" evidence="1">
    <location>
        <begin position="1006"/>
        <end position="1033"/>
    </location>
</feature>
<comment type="caution">
    <text evidence="4">The sequence shown here is derived from an EMBL/GenBank/DDBJ whole genome shotgun (WGS) entry which is preliminary data.</text>
</comment>
<accession>A0A8B6FBP1</accession>
<evidence type="ECO:0000259" key="3">
    <source>
        <dbReference type="PROSITE" id="PS00028"/>
    </source>
</evidence>
<dbReference type="Proteomes" id="UP000596742">
    <property type="component" value="Unassembled WGS sequence"/>
</dbReference>
<reference evidence="4" key="1">
    <citation type="submission" date="2018-11" db="EMBL/GenBank/DDBJ databases">
        <authorList>
            <person name="Alioto T."/>
            <person name="Alioto T."/>
        </authorList>
    </citation>
    <scope>NUCLEOTIDE SEQUENCE</scope>
</reference>
<dbReference type="Pfam" id="PF12560">
    <property type="entry name" value="RAG1_imp_bd"/>
    <property type="match status" value="1"/>
</dbReference>
<evidence type="ECO:0000313" key="5">
    <source>
        <dbReference type="Proteomes" id="UP000596742"/>
    </source>
</evidence>
<proteinExistence type="predicted"/>